<feature type="transmembrane region" description="Helical" evidence="6">
    <location>
        <begin position="391"/>
        <end position="411"/>
    </location>
</feature>
<comment type="subcellular location">
    <subcellularLocation>
        <location evidence="1">Membrane</location>
        <topology evidence="1">Multi-pass membrane protein</topology>
    </subcellularLocation>
</comment>
<feature type="transmembrane region" description="Helical" evidence="6">
    <location>
        <begin position="186"/>
        <end position="206"/>
    </location>
</feature>
<keyword evidence="4 6" id="KW-1133">Transmembrane helix</keyword>
<dbReference type="InterPro" id="IPR011701">
    <property type="entry name" value="MFS"/>
</dbReference>
<proteinExistence type="predicted"/>
<dbReference type="GO" id="GO:0022857">
    <property type="term" value="F:transmembrane transporter activity"/>
    <property type="evidence" value="ECO:0007669"/>
    <property type="project" value="InterPro"/>
</dbReference>
<organism evidence="8 9">
    <name type="scientific">Paracoccus onubensis</name>
    <dbReference type="NCBI Taxonomy" id="1675788"/>
    <lineage>
        <taxon>Bacteria</taxon>
        <taxon>Pseudomonadati</taxon>
        <taxon>Pseudomonadota</taxon>
        <taxon>Alphaproteobacteria</taxon>
        <taxon>Rhodobacterales</taxon>
        <taxon>Paracoccaceae</taxon>
        <taxon>Paracoccus</taxon>
    </lineage>
</organism>
<dbReference type="Pfam" id="PF07690">
    <property type="entry name" value="MFS_1"/>
    <property type="match status" value="1"/>
</dbReference>
<evidence type="ECO:0000256" key="2">
    <source>
        <dbReference type="ARBA" id="ARBA00022448"/>
    </source>
</evidence>
<keyword evidence="5 6" id="KW-0472">Membrane</keyword>
<evidence type="ECO:0000256" key="6">
    <source>
        <dbReference type="SAM" id="Phobius"/>
    </source>
</evidence>
<dbReference type="PROSITE" id="PS50850">
    <property type="entry name" value="MFS"/>
    <property type="match status" value="1"/>
</dbReference>
<dbReference type="InterPro" id="IPR036259">
    <property type="entry name" value="MFS_trans_sf"/>
</dbReference>
<protein>
    <submittedName>
        <fullName evidence="8">MFS transporter</fullName>
    </submittedName>
</protein>
<dbReference type="Gene3D" id="1.20.1720.10">
    <property type="entry name" value="Multidrug resistance protein D"/>
    <property type="match status" value="1"/>
</dbReference>
<keyword evidence="3 6" id="KW-0812">Transmembrane</keyword>
<dbReference type="SUPFAM" id="SSF103473">
    <property type="entry name" value="MFS general substrate transporter"/>
    <property type="match status" value="1"/>
</dbReference>
<feature type="transmembrane region" description="Helical" evidence="6">
    <location>
        <begin position="127"/>
        <end position="148"/>
    </location>
</feature>
<evidence type="ECO:0000256" key="1">
    <source>
        <dbReference type="ARBA" id="ARBA00004141"/>
    </source>
</evidence>
<feature type="transmembrane region" description="Helical" evidence="6">
    <location>
        <begin position="368"/>
        <end position="385"/>
    </location>
</feature>
<dbReference type="GO" id="GO:1990961">
    <property type="term" value="P:xenobiotic detoxification by transmembrane export across the plasma membrane"/>
    <property type="evidence" value="ECO:0007669"/>
    <property type="project" value="TreeGrafter"/>
</dbReference>
<dbReference type="EMBL" id="QZCG01000001">
    <property type="protein sequence ID" value="RJE89367.1"/>
    <property type="molecule type" value="Genomic_DNA"/>
</dbReference>
<dbReference type="OrthoDB" id="9800416at2"/>
<feature type="domain" description="Major facilitator superfamily (MFS) profile" evidence="7">
    <location>
        <begin position="36"/>
        <end position="416"/>
    </location>
</feature>
<dbReference type="PANTHER" id="PTHR23502:SF132">
    <property type="entry name" value="POLYAMINE TRANSPORTER 2-RELATED"/>
    <property type="match status" value="1"/>
</dbReference>
<dbReference type="PANTHER" id="PTHR23502">
    <property type="entry name" value="MAJOR FACILITATOR SUPERFAMILY"/>
    <property type="match status" value="1"/>
</dbReference>
<sequence length="416" mass="43173">MIQPAMLSRPPEKCPCLYRDADYMTTTPTDKPLHASLALLVLIAFSGTLAMHIFVPALPQAALALHTDSQTIQLTVTVYILGLALGQLIYGPLSDAIGRRPAVLGALCIYCTGAVASYLATGIEFLIAARFLQALGGAGGLALTRVIVADTSRGISTTRSIAILNLILLLGPGLAPVIGAEIAGLFGWRTIFGALVLMGLITIALATRYLPETAAPSGTLNATRIYATFRDLLAGKAFFRAITGGAFGSTACYAYFVSAPFILTSEMGLSVQAVGYCVGSTLAAAAAGSLLTRAIVGRVRDRLILRSFSVIGVLAGLAFLIGAITDMLTPVSVVTVSLIILFAAGGLGPVAIGTTLRLAGSNVGSASGLYGCFQMLSGVICSFAAGLFTDHALGCGLVLFLAYLFCFIQFMRLKEQ</sequence>
<reference evidence="9" key="1">
    <citation type="submission" date="2018-09" db="EMBL/GenBank/DDBJ databases">
        <title>Acidovorax cavernicola nov. sp. isolated from Gruta de las Maravillas (Aracena, Spain).</title>
        <authorList>
            <person name="Jurado V."/>
            <person name="Gutierrez-Patricio S."/>
            <person name="Gonzalez-Pimentel J.L."/>
            <person name="Miller A.Z."/>
            <person name="Laiz L."/>
            <person name="Saiz-Jimenez C."/>
        </authorList>
    </citation>
    <scope>NUCLEOTIDE SEQUENCE [LARGE SCALE GENOMIC DNA]</scope>
    <source>
        <strain evidence="9">1011MAR3C25</strain>
    </source>
</reference>
<feature type="transmembrane region" description="Helical" evidence="6">
    <location>
        <begin position="37"/>
        <end position="58"/>
    </location>
</feature>
<gene>
    <name evidence="8" type="ORF">D3P04_01670</name>
</gene>
<evidence type="ECO:0000259" key="7">
    <source>
        <dbReference type="PROSITE" id="PS50850"/>
    </source>
</evidence>
<comment type="caution">
    <text evidence="8">The sequence shown here is derived from an EMBL/GenBank/DDBJ whole genome shotgun (WGS) entry which is preliminary data.</text>
</comment>
<feature type="transmembrane region" description="Helical" evidence="6">
    <location>
        <begin position="70"/>
        <end position="90"/>
    </location>
</feature>
<dbReference type="Proteomes" id="UP000284202">
    <property type="component" value="Unassembled WGS sequence"/>
</dbReference>
<keyword evidence="2" id="KW-0813">Transport</keyword>
<evidence type="ECO:0000313" key="8">
    <source>
        <dbReference type="EMBL" id="RJE89367.1"/>
    </source>
</evidence>
<evidence type="ECO:0000313" key="9">
    <source>
        <dbReference type="Proteomes" id="UP000284202"/>
    </source>
</evidence>
<evidence type="ECO:0000256" key="5">
    <source>
        <dbReference type="ARBA" id="ARBA00023136"/>
    </source>
</evidence>
<dbReference type="AlphaFoldDB" id="A0A418T858"/>
<accession>A0A418T858</accession>
<evidence type="ECO:0000256" key="4">
    <source>
        <dbReference type="ARBA" id="ARBA00022989"/>
    </source>
</evidence>
<dbReference type="GO" id="GO:0005886">
    <property type="term" value="C:plasma membrane"/>
    <property type="evidence" value="ECO:0007669"/>
    <property type="project" value="TreeGrafter"/>
</dbReference>
<feature type="transmembrane region" description="Helical" evidence="6">
    <location>
        <begin position="331"/>
        <end position="356"/>
    </location>
</feature>
<keyword evidence="9" id="KW-1185">Reference proteome</keyword>
<feature type="transmembrane region" description="Helical" evidence="6">
    <location>
        <begin position="102"/>
        <end position="121"/>
    </location>
</feature>
<dbReference type="InterPro" id="IPR020846">
    <property type="entry name" value="MFS_dom"/>
</dbReference>
<feature type="transmembrane region" description="Helical" evidence="6">
    <location>
        <begin position="160"/>
        <end position="180"/>
    </location>
</feature>
<feature type="transmembrane region" description="Helical" evidence="6">
    <location>
        <begin position="237"/>
        <end position="257"/>
    </location>
</feature>
<feature type="transmembrane region" description="Helical" evidence="6">
    <location>
        <begin position="269"/>
        <end position="291"/>
    </location>
</feature>
<name>A0A418T858_9RHOB</name>
<feature type="transmembrane region" description="Helical" evidence="6">
    <location>
        <begin position="303"/>
        <end position="325"/>
    </location>
</feature>
<evidence type="ECO:0000256" key="3">
    <source>
        <dbReference type="ARBA" id="ARBA00022692"/>
    </source>
</evidence>